<dbReference type="EC" id="6.1.1.7" evidence="11"/>
<sequence>MKSSEIRRAFIEFFAERGHVQVPSSSLIPTDPTVLLTTAGMQQMVPYFLGLERPPHTRLTSIQKCFRTVDIDEVGDESHLTFFEMLGNFSIGDYFKAEAISWAWEFLTKWLGVPAERWYPTVHPDDDFSYRYWRDEIGVPEERIFKLEDNWWGPVGATGPNGPDSEIHYDRGPEYGCGKPTCGPGCDCGRFLETWNLVFMEFYKELDGTQRPLPRKNIDTGMGLERISLIMQGVGSVFETDLFYPILTEAATIAGVRYKEDARIDRSLRVIADHARGVTFLVGDGVFPSNEGRGYVLRRVLRRAVRHGRLLGIERPFLGQLADIVIELFSPYYPNLVEQRERIHRVIDHEEEHFQRTLATGLARFEALVDQLQRSGERVIPGDEAFRLYDTYGFPLELTEELAREAGLEVDRAGFERALERQRELSRASVGRFADTQRQRAGLYARFSERPTEFLGYEQLQAEATVVGIIGIDQTREEAEAGDQVEIVLDRTPFYGEAGGQVGDTGELRTDTGVFVVEDTQRPTPELIVHRGQVREGYLRVGQRVVALVDAERRAAIRRNHTATHLLHAALRRVLGEHALQAGSLVAPDRLRFDFAHHEAVQPDQLRTIEELVNEQIVRDLPVEVRYQPLREALSEGAIALFGEKYGEIVRVVSIDAFSKELCGGTHVSRTGEIGYFLITDETSVASGIRRIEALTGPAAVRAARQIVDVASQTAQLLHVPVERLPEQVERLQQQLRDQEREIARLSADLALERAAPLVEHAHRVDGFRVVSARIEVPSLDVLRRLGDRLRERIGSGVIILGTAIDNRPTILAMATRDAVQRGVHAGRVVQVVAPLLGGRGGGRADMAQGGGADASRLDEALAAARAEVERQLRGEAAS</sequence>
<name>A0A7C2BE07_THERO</name>
<dbReference type="GO" id="GO:0004813">
    <property type="term" value="F:alanine-tRNA ligase activity"/>
    <property type="evidence" value="ECO:0007669"/>
    <property type="project" value="UniProtKB-UniRule"/>
</dbReference>
<evidence type="ECO:0000256" key="6">
    <source>
        <dbReference type="ARBA" id="ARBA00022833"/>
    </source>
</evidence>
<dbReference type="GO" id="GO:0006419">
    <property type="term" value="P:alanyl-tRNA aminoacylation"/>
    <property type="evidence" value="ECO:0007669"/>
    <property type="project" value="UniProtKB-UniRule"/>
</dbReference>
<dbReference type="InterPro" id="IPR050058">
    <property type="entry name" value="Ala-tRNA_ligase"/>
</dbReference>
<dbReference type="InterPro" id="IPR003156">
    <property type="entry name" value="DHHA1_dom"/>
</dbReference>
<reference evidence="13" key="1">
    <citation type="journal article" date="2020" name="mSystems">
        <title>Genome- and Community-Level Interaction Insights into Carbon Utilization and Element Cycling Functions of Hydrothermarchaeota in Hydrothermal Sediment.</title>
        <authorList>
            <person name="Zhou Z."/>
            <person name="Liu Y."/>
            <person name="Xu W."/>
            <person name="Pan J."/>
            <person name="Luo Z.H."/>
            <person name="Li M."/>
        </authorList>
    </citation>
    <scope>NUCLEOTIDE SEQUENCE [LARGE SCALE GENOMIC DNA]</scope>
    <source>
        <strain evidence="13">SpSt-222</strain>
    </source>
</reference>
<dbReference type="AlphaFoldDB" id="A0A7C2BE07"/>
<comment type="subcellular location">
    <subcellularLocation>
        <location evidence="11">Cytoplasm</location>
    </subcellularLocation>
</comment>
<dbReference type="InterPro" id="IPR023033">
    <property type="entry name" value="Ala_tRNA_ligase_euk/bac"/>
</dbReference>
<protein>
    <recommendedName>
        <fullName evidence="11">Alanine--tRNA ligase</fullName>
        <ecNumber evidence="11">6.1.1.7</ecNumber>
    </recommendedName>
    <alternativeName>
        <fullName evidence="11">Alanyl-tRNA synthetase</fullName>
        <shortName evidence="11">AlaRS</shortName>
    </alternativeName>
</protein>
<dbReference type="Gene3D" id="3.30.980.10">
    <property type="entry name" value="Threonyl-trna Synthetase, Chain A, domain 2"/>
    <property type="match status" value="1"/>
</dbReference>
<dbReference type="Gene3D" id="3.30.54.20">
    <property type="match status" value="1"/>
</dbReference>
<dbReference type="SUPFAM" id="SSF101353">
    <property type="entry name" value="Putative anticodon-binding domain of alanyl-tRNA synthetase (AlaRS)"/>
    <property type="match status" value="1"/>
</dbReference>
<dbReference type="InterPro" id="IPR018162">
    <property type="entry name" value="Ala-tRNA-ligase_IIc_anticod-bd"/>
</dbReference>
<dbReference type="NCBIfam" id="TIGR00344">
    <property type="entry name" value="alaS"/>
    <property type="match status" value="1"/>
</dbReference>
<evidence type="ECO:0000256" key="4">
    <source>
        <dbReference type="ARBA" id="ARBA00022723"/>
    </source>
</evidence>
<dbReference type="SUPFAM" id="SSF55186">
    <property type="entry name" value="ThrRS/AlaRS common domain"/>
    <property type="match status" value="1"/>
</dbReference>
<dbReference type="Gene3D" id="2.40.30.130">
    <property type="match status" value="1"/>
</dbReference>
<dbReference type="GO" id="GO:0000049">
    <property type="term" value="F:tRNA binding"/>
    <property type="evidence" value="ECO:0007669"/>
    <property type="project" value="UniProtKB-KW"/>
</dbReference>
<comment type="cofactor">
    <cofactor evidence="11">
        <name>Zn(2+)</name>
        <dbReference type="ChEBI" id="CHEBI:29105"/>
    </cofactor>
    <text evidence="11">Binds 1 zinc ion per subunit.</text>
</comment>
<feature type="binding site" evidence="11">
    <location>
        <position position="663"/>
    </location>
    <ligand>
        <name>Zn(2+)</name>
        <dbReference type="ChEBI" id="CHEBI:29105"/>
    </ligand>
</feature>
<evidence type="ECO:0000313" key="13">
    <source>
        <dbReference type="EMBL" id="HEF64887.1"/>
    </source>
</evidence>
<evidence type="ECO:0000256" key="10">
    <source>
        <dbReference type="ARBA" id="ARBA00023146"/>
    </source>
</evidence>
<proteinExistence type="inferred from homology"/>
<keyword evidence="10 11" id="KW-0030">Aminoacyl-tRNA synthetase</keyword>
<keyword evidence="9 11" id="KW-0648">Protein biosynthesis</keyword>
<keyword evidence="8 11" id="KW-0694">RNA-binding</keyword>
<evidence type="ECO:0000256" key="7">
    <source>
        <dbReference type="ARBA" id="ARBA00022840"/>
    </source>
</evidence>
<comment type="catalytic activity">
    <reaction evidence="11">
        <text>tRNA(Ala) + L-alanine + ATP = L-alanyl-tRNA(Ala) + AMP + diphosphate</text>
        <dbReference type="Rhea" id="RHEA:12540"/>
        <dbReference type="Rhea" id="RHEA-COMP:9657"/>
        <dbReference type="Rhea" id="RHEA-COMP:9923"/>
        <dbReference type="ChEBI" id="CHEBI:30616"/>
        <dbReference type="ChEBI" id="CHEBI:33019"/>
        <dbReference type="ChEBI" id="CHEBI:57972"/>
        <dbReference type="ChEBI" id="CHEBI:78442"/>
        <dbReference type="ChEBI" id="CHEBI:78497"/>
        <dbReference type="ChEBI" id="CHEBI:456215"/>
        <dbReference type="EC" id="6.1.1.7"/>
    </reaction>
</comment>
<dbReference type="FunFam" id="3.10.310.40:FF:000001">
    <property type="entry name" value="Alanine--tRNA ligase"/>
    <property type="match status" value="1"/>
</dbReference>
<dbReference type="InterPro" id="IPR018164">
    <property type="entry name" value="Ala-tRNA-synth_IIc_N"/>
</dbReference>
<dbReference type="InterPro" id="IPR012947">
    <property type="entry name" value="tRNA_SAD"/>
</dbReference>
<dbReference type="InterPro" id="IPR018165">
    <property type="entry name" value="Ala-tRNA-synth_IIc_core"/>
</dbReference>
<keyword evidence="7 11" id="KW-0067">ATP-binding</keyword>
<dbReference type="EMBL" id="DSJL01000009">
    <property type="protein sequence ID" value="HEF64887.1"/>
    <property type="molecule type" value="Genomic_DNA"/>
</dbReference>
<evidence type="ECO:0000256" key="5">
    <source>
        <dbReference type="ARBA" id="ARBA00022741"/>
    </source>
</evidence>
<dbReference type="PROSITE" id="PS50860">
    <property type="entry name" value="AA_TRNA_LIGASE_II_ALA"/>
    <property type="match status" value="1"/>
</dbReference>
<dbReference type="CDD" id="cd00673">
    <property type="entry name" value="AlaRS_core"/>
    <property type="match status" value="1"/>
</dbReference>
<evidence type="ECO:0000256" key="8">
    <source>
        <dbReference type="ARBA" id="ARBA00022884"/>
    </source>
</evidence>
<evidence type="ECO:0000256" key="2">
    <source>
        <dbReference type="ARBA" id="ARBA00022555"/>
    </source>
</evidence>
<evidence type="ECO:0000256" key="11">
    <source>
        <dbReference type="HAMAP-Rule" id="MF_00036"/>
    </source>
</evidence>
<evidence type="ECO:0000256" key="1">
    <source>
        <dbReference type="ARBA" id="ARBA00008226"/>
    </source>
</evidence>
<dbReference type="Pfam" id="PF07973">
    <property type="entry name" value="tRNA_SAD"/>
    <property type="match status" value="1"/>
</dbReference>
<evidence type="ECO:0000256" key="3">
    <source>
        <dbReference type="ARBA" id="ARBA00022598"/>
    </source>
</evidence>
<dbReference type="SUPFAM" id="SSF50447">
    <property type="entry name" value="Translation proteins"/>
    <property type="match status" value="1"/>
</dbReference>
<keyword evidence="11" id="KW-0963">Cytoplasm</keyword>
<dbReference type="PANTHER" id="PTHR11777">
    <property type="entry name" value="ALANYL-TRNA SYNTHETASE"/>
    <property type="match status" value="1"/>
</dbReference>
<dbReference type="Gene3D" id="6.10.250.550">
    <property type="match status" value="1"/>
</dbReference>
<dbReference type="InterPro" id="IPR045864">
    <property type="entry name" value="aa-tRNA-synth_II/BPL/LPL"/>
</dbReference>
<dbReference type="Pfam" id="PF02272">
    <property type="entry name" value="DHHA1"/>
    <property type="match status" value="1"/>
</dbReference>
<dbReference type="FunFam" id="3.30.54.20:FF:000001">
    <property type="entry name" value="Alanine--tRNA ligase"/>
    <property type="match status" value="1"/>
</dbReference>
<dbReference type="Pfam" id="PF01411">
    <property type="entry name" value="tRNA-synt_2c"/>
    <property type="match status" value="1"/>
</dbReference>
<feature type="domain" description="Alanyl-transfer RNA synthetases family profile" evidence="12">
    <location>
        <begin position="1"/>
        <end position="706"/>
    </location>
</feature>
<accession>A0A7C2BE07</accession>
<dbReference type="InterPro" id="IPR018163">
    <property type="entry name" value="Thr/Ala-tRNA-synth_IIc_edit"/>
</dbReference>
<keyword evidence="4 11" id="KW-0479">Metal-binding</keyword>
<dbReference type="GO" id="GO:0005524">
    <property type="term" value="F:ATP binding"/>
    <property type="evidence" value="ECO:0007669"/>
    <property type="project" value="UniProtKB-UniRule"/>
</dbReference>
<feature type="binding site" evidence="11">
    <location>
        <position position="667"/>
    </location>
    <ligand>
        <name>Zn(2+)</name>
        <dbReference type="ChEBI" id="CHEBI:29105"/>
    </ligand>
</feature>
<keyword evidence="6 11" id="KW-0862">Zinc</keyword>
<dbReference type="PRINTS" id="PR00980">
    <property type="entry name" value="TRNASYNTHALA"/>
</dbReference>
<comment type="similarity">
    <text evidence="1 11">Belongs to the class-II aminoacyl-tRNA synthetase family.</text>
</comment>
<evidence type="ECO:0000259" key="12">
    <source>
        <dbReference type="PROSITE" id="PS50860"/>
    </source>
</evidence>
<keyword evidence="2 11" id="KW-0820">tRNA-binding</keyword>
<feature type="binding site" evidence="11">
    <location>
        <position position="565"/>
    </location>
    <ligand>
        <name>Zn(2+)</name>
        <dbReference type="ChEBI" id="CHEBI:29105"/>
    </ligand>
</feature>
<dbReference type="PANTHER" id="PTHR11777:SF9">
    <property type="entry name" value="ALANINE--TRNA LIGASE, CYTOPLASMIC"/>
    <property type="match status" value="1"/>
</dbReference>
<dbReference type="HAMAP" id="MF_00036_B">
    <property type="entry name" value="Ala_tRNA_synth_B"/>
    <property type="match status" value="1"/>
</dbReference>
<keyword evidence="3 11" id="KW-0436">Ligase</keyword>
<dbReference type="GO" id="GO:0005829">
    <property type="term" value="C:cytosol"/>
    <property type="evidence" value="ECO:0007669"/>
    <property type="project" value="TreeGrafter"/>
</dbReference>
<dbReference type="SUPFAM" id="SSF55681">
    <property type="entry name" value="Class II aaRS and biotin synthetases"/>
    <property type="match status" value="1"/>
</dbReference>
<gene>
    <name evidence="11 13" type="primary">alaS</name>
    <name evidence="13" type="ORF">ENP47_04720</name>
</gene>
<dbReference type="InterPro" id="IPR009000">
    <property type="entry name" value="Transl_B-barrel_sf"/>
</dbReference>
<comment type="domain">
    <text evidence="11">Consists of three domains; the N-terminal catalytic domain, the editing domain and the C-terminal C-Ala domain. The editing domain removes incorrectly charged amino acids, while the C-Ala domain, along with tRNA(Ala), serves as a bridge to cooperatively bring together the editing and aminoacylation centers thus stimulating deacylation of misacylated tRNAs.</text>
</comment>
<dbReference type="FunFam" id="3.30.980.10:FF:000004">
    <property type="entry name" value="Alanine--tRNA ligase, cytoplasmic"/>
    <property type="match status" value="1"/>
</dbReference>
<evidence type="ECO:0000256" key="9">
    <source>
        <dbReference type="ARBA" id="ARBA00022917"/>
    </source>
</evidence>
<dbReference type="Gene3D" id="3.30.930.10">
    <property type="entry name" value="Bira Bifunctional Protein, Domain 2"/>
    <property type="match status" value="1"/>
</dbReference>
<comment type="caution">
    <text evidence="13">The sequence shown here is derived from an EMBL/GenBank/DDBJ whole genome shotgun (WGS) entry which is preliminary data.</text>
</comment>
<feature type="binding site" evidence="11">
    <location>
        <position position="561"/>
    </location>
    <ligand>
        <name>Zn(2+)</name>
        <dbReference type="ChEBI" id="CHEBI:29105"/>
    </ligand>
</feature>
<comment type="function">
    <text evidence="11">Catalyzes the attachment of alanine to tRNA(Ala) in a two-step reaction: alanine is first activated by ATP to form Ala-AMP and then transferred to the acceptor end of tRNA(Ala). Also edits incorrectly charged Ser-tRNA(Ala) and Gly-tRNA(Ala) via its editing domain.</text>
</comment>
<dbReference type="InterPro" id="IPR002318">
    <property type="entry name" value="Ala-tRNA-lgiase_IIc"/>
</dbReference>
<dbReference type="GO" id="GO:0002161">
    <property type="term" value="F:aminoacyl-tRNA deacylase activity"/>
    <property type="evidence" value="ECO:0007669"/>
    <property type="project" value="TreeGrafter"/>
</dbReference>
<organism evidence="13">
    <name type="scientific">Thermomicrobium roseum</name>
    <dbReference type="NCBI Taxonomy" id="500"/>
    <lineage>
        <taxon>Bacteria</taxon>
        <taxon>Pseudomonadati</taxon>
        <taxon>Thermomicrobiota</taxon>
        <taxon>Thermomicrobia</taxon>
        <taxon>Thermomicrobiales</taxon>
        <taxon>Thermomicrobiaceae</taxon>
        <taxon>Thermomicrobium</taxon>
    </lineage>
</organism>
<dbReference type="GO" id="GO:0008270">
    <property type="term" value="F:zinc ion binding"/>
    <property type="evidence" value="ECO:0007669"/>
    <property type="project" value="UniProtKB-UniRule"/>
</dbReference>
<dbReference type="SMART" id="SM00863">
    <property type="entry name" value="tRNA_SAD"/>
    <property type="match status" value="1"/>
</dbReference>
<keyword evidence="5 11" id="KW-0547">Nucleotide-binding</keyword>
<dbReference type="FunFam" id="2.40.30.130:FF:000001">
    <property type="entry name" value="Alanine--tRNA ligase"/>
    <property type="match status" value="1"/>
</dbReference>
<dbReference type="Gene3D" id="3.10.310.40">
    <property type="match status" value="1"/>
</dbReference>